<feature type="compositionally biased region" description="Acidic residues" evidence="2">
    <location>
        <begin position="405"/>
        <end position="414"/>
    </location>
</feature>
<feature type="region of interest" description="Disordered" evidence="2">
    <location>
        <begin position="370"/>
        <end position="414"/>
    </location>
</feature>
<feature type="chain" id="PRO_5028161026" evidence="3">
    <location>
        <begin position="21"/>
        <end position="1162"/>
    </location>
</feature>
<dbReference type="InParanoid" id="A0A6P8QRL1"/>
<keyword evidence="3" id="KW-0732">Signal</keyword>
<dbReference type="InterPro" id="IPR019025">
    <property type="entry name" value="Cordon-bleu_ubiquitin_domain"/>
</dbReference>
<dbReference type="Gene3D" id="3.10.20.90">
    <property type="entry name" value="Phosphatidylinositol 3-kinase Catalytic Subunit, Chain A, domain 1"/>
    <property type="match status" value="1"/>
</dbReference>
<proteinExistence type="predicted"/>
<evidence type="ECO:0000256" key="3">
    <source>
        <dbReference type="SAM" id="SignalP"/>
    </source>
</evidence>
<protein>
    <submittedName>
        <fullName evidence="6">Cordon-bleu protein-like 1 isoform X1</fullName>
    </submittedName>
</protein>
<feature type="region of interest" description="Disordered" evidence="2">
    <location>
        <begin position="279"/>
        <end position="334"/>
    </location>
</feature>
<dbReference type="Pfam" id="PF09469">
    <property type="entry name" value="Cobl"/>
    <property type="match status" value="1"/>
</dbReference>
<feature type="compositionally biased region" description="Basic and acidic residues" evidence="2">
    <location>
        <begin position="491"/>
        <end position="521"/>
    </location>
</feature>
<dbReference type="KEGG" id="gsh:117360757"/>
<dbReference type="AlphaFoldDB" id="A0A6P8QRL1"/>
<evidence type="ECO:0000256" key="2">
    <source>
        <dbReference type="SAM" id="MobiDB-lite"/>
    </source>
</evidence>
<name>A0A6P8QRL1_GEOSA</name>
<feature type="region of interest" description="Disordered" evidence="2">
    <location>
        <begin position="1141"/>
        <end position="1162"/>
    </location>
</feature>
<feature type="region of interest" description="Disordered" evidence="2">
    <location>
        <begin position="476"/>
        <end position="521"/>
    </location>
</feature>
<sequence length="1162" mass="130150">MAVPVFCFIMLVMIPSQFHCRTTLLERRRTKGKAPLPPTEVKYIGKSTSSDVLQSNSYIMEQKENMIDKEIELTVVLPGDVTTSTTVNGSKPMMDLLVFLCGQYHLNPSTYTVDLISADKSQIKFKPNTPIGMLEVERAILKPKNIDEKNKRSTPVVPEQTVRVVINYKKTQKTVMRVSPHVSLQELTPTICSKCEFDPLHTVLLKDYQSREPLDLTKSLNDLGLRELYAIDNSRGTSVDDVHSSLHDSYQISQHLDMLMQKENERGFFSFFRRSKKKREQTSSAPATPLLSKQRPASLTRSSTLIRQYDSNTLPFEMQKKRRAPLPPMHDSQNAQRDMVPKLVQSGSLIVKSVSVDGADKDMSRIIRTGSLQLSSTSSSNSSLKRTKRKAPLPPSPTSKIQQDQYDENSNETEEVVHQKVDSEEACAEVQTPTDVLGYEYSLKEIDEKEETNAHHNEESTGIAFEAQELSTSVVSTEPTVSVPEQATENNLKDSEEVKIDSMDLDNKELHSEADRKDGENVTLEKNKQLVLDLDEDAYSKDITIGISNGKEESIDKTTEVIVTDTGENVRVQDDRLSHYQESEKDSSKLILQQTQHKPNEASRKMMKTQDVAIQTPSCYNGVGVDNNMLNETVCPQDWHLLALQNKGGIQNTVPLNFLQESTVEKSVQVCRSPDQENVHHDSLFTRQKTNMKAVDTDFTSDGKFAQTPLLSPSKIYPVYNQNSEPKPKPSNEITREYIPKIGMTTYKIVPQGALEALKCFANDAVMNKKNVPFETQSQNSDSLKYNPNEFGFQSGNHFVSEGLSHSGKQYESAVTANDHPNGTSNFSDSLAKTSFKYAVATSETEMNNDFKKELAAVLEKSNNTNTFETKEKQNSAYPKIRQNSFYLQMQKRVSGLYVDSAVAKSANIVTSPTQNNPKKEMENNVLLPQEKNVISPHKAIQFVNNLSQLPTELVEKNSDCVHGEKKSEISVISPIKVDSSSHFNASQSVPLNLEKLRTFMTPRPYSNTTPSPFARAVSSAVKRSQSFSQSYTPVIQLLEEESFNTFFPATSSTEMKNPLSPKLFGNSKESAPEQKANTASSQFNSQVPCSTHHSSSVLEKKTTLPFQNSDPEQIHQSLMAAIRSGETAARLKRVYVPSNTVSINGRSRLSRQVSSEEQYEH</sequence>
<evidence type="ECO:0000259" key="4">
    <source>
        <dbReference type="Pfam" id="PF09469"/>
    </source>
</evidence>
<dbReference type="FunFam" id="3.10.20.90:FF:000065">
    <property type="entry name" value="Cordon-bleu WH2 repeat protein"/>
    <property type="match status" value="1"/>
</dbReference>
<dbReference type="CTD" id="22837"/>
<dbReference type="GeneID" id="117360757"/>
<dbReference type="Proteomes" id="UP000515159">
    <property type="component" value="Chromosome 5"/>
</dbReference>
<dbReference type="InterPro" id="IPR039895">
    <property type="entry name" value="COBL-like"/>
</dbReference>
<feature type="domain" description="Cordon-bleu ubiquitin-like" evidence="4">
    <location>
        <begin position="151"/>
        <end position="237"/>
    </location>
</feature>
<dbReference type="PANTHER" id="PTHR21557">
    <property type="entry name" value="CORDON-BLEU"/>
    <property type="match status" value="1"/>
</dbReference>
<evidence type="ECO:0000313" key="6">
    <source>
        <dbReference type="RefSeq" id="XP_033800957.1"/>
    </source>
</evidence>
<keyword evidence="5" id="KW-1185">Reference proteome</keyword>
<dbReference type="RefSeq" id="XP_033800957.1">
    <property type="nucleotide sequence ID" value="XM_033945066.1"/>
</dbReference>
<keyword evidence="1" id="KW-0597">Phosphoprotein</keyword>
<feature type="compositionally biased region" description="Polar residues" evidence="2">
    <location>
        <begin position="1076"/>
        <end position="1098"/>
    </location>
</feature>
<dbReference type="GO" id="GO:0005938">
    <property type="term" value="C:cell cortex"/>
    <property type="evidence" value="ECO:0007669"/>
    <property type="project" value="UniProtKB-ARBA"/>
</dbReference>
<reference evidence="6" key="1">
    <citation type="submission" date="2025-08" db="UniProtKB">
        <authorList>
            <consortium name="RefSeq"/>
        </authorList>
    </citation>
    <scope>IDENTIFICATION</scope>
</reference>
<dbReference type="PANTHER" id="PTHR21557:SF2">
    <property type="entry name" value="CORDON-BLEU PROTEIN-LIKE 1"/>
    <property type="match status" value="1"/>
</dbReference>
<evidence type="ECO:0000256" key="1">
    <source>
        <dbReference type="ARBA" id="ARBA00022553"/>
    </source>
</evidence>
<dbReference type="CDD" id="cd21801">
    <property type="entry name" value="WH2_Wc_Cobl"/>
    <property type="match status" value="1"/>
</dbReference>
<feature type="region of interest" description="Disordered" evidence="2">
    <location>
        <begin position="1051"/>
        <end position="1099"/>
    </location>
</feature>
<dbReference type="OrthoDB" id="8882621at2759"/>
<feature type="compositionally biased region" description="Polar residues" evidence="2">
    <location>
        <begin position="295"/>
        <end position="314"/>
    </location>
</feature>
<dbReference type="FunCoup" id="A0A6P8QRL1">
    <property type="interactions" value="469"/>
</dbReference>
<accession>A0A6P8QRL1</accession>
<feature type="compositionally biased region" description="Low complexity" evidence="2">
    <location>
        <begin position="476"/>
        <end position="485"/>
    </location>
</feature>
<feature type="compositionally biased region" description="Low complexity" evidence="2">
    <location>
        <begin position="370"/>
        <end position="384"/>
    </location>
</feature>
<dbReference type="GO" id="GO:0016020">
    <property type="term" value="C:membrane"/>
    <property type="evidence" value="ECO:0007669"/>
    <property type="project" value="UniProtKB-ARBA"/>
</dbReference>
<organism evidence="5 6">
    <name type="scientific">Geotrypetes seraphini</name>
    <name type="common">Gaboon caecilian</name>
    <name type="synonym">Caecilia seraphini</name>
    <dbReference type="NCBI Taxonomy" id="260995"/>
    <lineage>
        <taxon>Eukaryota</taxon>
        <taxon>Metazoa</taxon>
        <taxon>Chordata</taxon>
        <taxon>Craniata</taxon>
        <taxon>Vertebrata</taxon>
        <taxon>Euteleostomi</taxon>
        <taxon>Amphibia</taxon>
        <taxon>Gymnophiona</taxon>
        <taxon>Geotrypetes</taxon>
    </lineage>
</organism>
<evidence type="ECO:0000313" key="5">
    <source>
        <dbReference type="Proteomes" id="UP000515159"/>
    </source>
</evidence>
<dbReference type="GO" id="GO:0003785">
    <property type="term" value="F:actin monomer binding"/>
    <property type="evidence" value="ECO:0007669"/>
    <property type="project" value="InterPro"/>
</dbReference>
<feature type="signal peptide" evidence="3">
    <location>
        <begin position="1"/>
        <end position="20"/>
    </location>
</feature>
<gene>
    <name evidence="6" type="primary">COBLL1</name>
</gene>